<organism evidence="4 5">
    <name type="scientific">Paenibacillus oceani</name>
    <dbReference type="NCBI Taxonomy" id="2772510"/>
    <lineage>
        <taxon>Bacteria</taxon>
        <taxon>Bacillati</taxon>
        <taxon>Bacillota</taxon>
        <taxon>Bacilli</taxon>
        <taxon>Bacillales</taxon>
        <taxon>Paenibacillaceae</taxon>
        <taxon>Paenibacillus</taxon>
    </lineage>
</organism>
<keyword evidence="5" id="KW-1185">Reference proteome</keyword>
<reference evidence="4" key="1">
    <citation type="submission" date="2020-09" db="EMBL/GenBank/DDBJ databases">
        <title>A novel bacterium of genus Paenibacillus, isolated from South China Sea.</title>
        <authorList>
            <person name="Huang H."/>
            <person name="Mo K."/>
            <person name="Hu Y."/>
        </authorList>
    </citation>
    <scope>NUCLEOTIDE SEQUENCE</scope>
    <source>
        <strain evidence="4">IB182363</strain>
    </source>
</reference>
<dbReference type="Pfam" id="PF12708">
    <property type="entry name" value="Pect-lyase_RHGA_epim"/>
    <property type="match status" value="1"/>
</dbReference>
<evidence type="ECO:0000313" key="5">
    <source>
        <dbReference type="Proteomes" id="UP000639396"/>
    </source>
</evidence>
<proteinExistence type="predicted"/>
<evidence type="ECO:0000259" key="2">
    <source>
        <dbReference type="Pfam" id="PF12708"/>
    </source>
</evidence>
<keyword evidence="1" id="KW-0732">Signal</keyword>
<dbReference type="InterPro" id="IPR024535">
    <property type="entry name" value="RHGA/B-epi-like_pectate_lyase"/>
</dbReference>
<evidence type="ECO:0000259" key="3">
    <source>
        <dbReference type="Pfam" id="PF13229"/>
    </source>
</evidence>
<dbReference type="RefSeq" id="WP_190930657.1">
    <property type="nucleotide sequence ID" value="NZ_JACXJA010000036.1"/>
</dbReference>
<dbReference type="InterPro" id="IPR039448">
    <property type="entry name" value="Beta_helix"/>
</dbReference>
<accession>A0A927H1D0</accession>
<feature type="chain" id="PRO_5037733467" evidence="1">
    <location>
        <begin position="22"/>
        <end position="621"/>
    </location>
</feature>
<dbReference type="Gene3D" id="2.160.20.10">
    <property type="entry name" value="Single-stranded right-handed beta-helix, Pectin lyase-like"/>
    <property type="match status" value="2"/>
</dbReference>
<dbReference type="SMART" id="SM00710">
    <property type="entry name" value="PbH1"/>
    <property type="match status" value="10"/>
</dbReference>
<feature type="domain" description="Rhamnogalacturonase A/B/Epimerase-like pectate lyase" evidence="2">
    <location>
        <begin position="64"/>
        <end position="106"/>
    </location>
</feature>
<evidence type="ECO:0000313" key="4">
    <source>
        <dbReference type="EMBL" id="MBD2865036.1"/>
    </source>
</evidence>
<dbReference type="Pfam" id="PF13229">
    <property type="entry name" value="Beta_helix"/>
    <property type="match status" value="1"/>
</dbReference>
<dbReference type="EMBL" id="JACXJA010000036">
    <property type="protein sequence ID" value="MBD2865036.1"/>
    <property type="molecule type" value="Genomic_DNA"/>
</dbReference>
<name>A0A927H1D0_9BACL</name>
<sequence length="621" mass="64565">MITWMGLTGAAIVTSGVTAVAANAAGAGPLGQEEAASGEVPVTPGTSHAPGLATPMPVSVPGAIVNVADFGAAGDGATDDSGAIQAAFDAVEPGGIVFIPGGTYLCGIAPGNSNECLAIKKAGIRVFGTGILKRAPNTAAYLLRISADRVTLDGLTLDGSRGAAGIADGLGTGASIRSFGRTGGTVMNCRFVNSPSQHIDLGQGSHRWRLEGNSFENFYRSAIQIGPEVADTQGCHYNLIANNHIKGDLPNTVRVSNGIFLTSSATTQAHDLKTCDHNVIIGNVVEDVADVGIESGYKCRFTVISDNTVKHSFNSGILVRDNQYTTVKGNTINCRTGHNGTVRQGIYIDGSSINGDPAPWTLAYCVVEGNTVKNGEVGGISVIAAQYSVVSNNVIHGVSNTNGSSGINIKSGFVRCFNNIIQTYQFGIRLSLEGNRPLSNVLEAAAVKDNLIETCRYGVFMDAGSVPMELRHADISSNRMRGLTYAPIASSTSAQPAVTNSRLYDNQEVDEPFKMTDTQASAGKFITGLSGLERDTPEAPGDTVLLFDKYVAGIVVLRTGNNETAAFLTDGAGSITPIAESANVGVAGSAKSYSFEGKAGAFVLKRASIDRLFQTVKATLL</sequence>
<comment type="caution">
    <text evidence="4">The sequence shown here is derived from an EMBL/GenBank/DDBJ whole genome shotgun (WGS) entry which is preliminary data.</text>
</comment>
<dbReference type="SUPFAM" id="SSF51126">
    <property type="entry name" value="Pectin lyase-like"/>
    <property type="match status" value="2"/>
</dbReference>
<gene>
    <name evidence="4" type="ORF">IDH45_23940</name>
</gene>
<feature type="domain" description="Right handed beta helix" evidence="3">
    <location>
        <begin position="315"/>
        <end position="501"/>
    </location>
</feature>
<feature type="signal peptide" evidence="1">
    <location>
        <begin position="1"/>
        <end position="21"/>
    </location>
</feature>
<dbReference type="Proteomes" id="UP000639396">
    <property type="component" value="Unassembled WGS sequence"/>
</dbReference>
<dbReference type="InterPro" id="IPR012334">
    <property type="entry name" value="Pectin_lyas_fold"/>
</dbReference>
<dbReference type="AlphaFoldDB" id="A0A927H1D0"/>
<protein>
    <submittedName>
        <fullName evidence="4">Right-handed parallel beta-helix repeat-containing protein</fullName>
    </submittedName>
</protein>
<dbReference type="InterPro" id="IPR011050">
    <property type="entry name" value="Pectin_lyase_fold/virulence"/>
</dbReference>
<dbReference type="InterPro" id="IPR006626">
    <property type="entry name" value="PbH1"/>
</dbReference>
<evidence type="ECO:0000256" key="1">
    <source>
        <dbReference type="SAM" id="SignalP"/>
    </source>
</evidence>